<keyword evidence="7 9" id="KW-0833">Ubl conjugation pathway</keyword>
<dbReference type="EC" id="2.3.2.26" evidence="3"/>
<dbReference type="EMBL" id="JH767185">
    <property type="protein sequence ID" value="EQC29298.1"/>
    <property type="molecule type" value="Genomic_DNA"/>
</dbReference>
<evidence type="ECO:0000259" key="12">
    <source>
        <dbReference type="PROSITE" id="PS50199"/>
    </source>
</evidence>
<evidence type="ECO:0000256" key="8">
    <source>
        <dbReference type="ARBA" id="ARBA00022833"/>
    </source>
</evidence>
<dbReference type="SMART" id="SM00119">
    <property type="entry name" value="HECTc"/>
    <property type="match status" value="1"/>
</dbReference>
<keyword evidence="11" id="KW-0812">Transmembrane</keyword>
<sequence>MANYLTQAVIPMAIIVIGLACFVYFCIFKLMTKPMSFTLGRPLLSNDFLGAIHGLNRQDIEELMTHAAKWRCVVCAFENADVSTTCVLCDSAKDLESPPLKRSLAQEAATRRHDWKRALDAHTGHVIWSAVPQHASFVPHAVRPQHDVEIAVDAETPHELELTILRVRQPRDGAAMSLLGTPWPAWFIPQLAALQASSFSTKYLWFLTQLDALPSASIAKLSVHRGKLLDGSMRLLEQLPLDQLCAQTRIELIGEIGVDAGGLQREWYTMLTQAILDESAGLFVATDNYKYTIAPRSSVPPTRYRCVGRLLGRALLDGQVLPFHLCTPMYKLLLGLPLSLLDVQFMDLQLYKSLLYVQSTPDVAALSLDFTVAIDAQHVVPLVPGGDTMAVNVDNQALYVQVMAEYILFGRIQRQVEYFLAGFFEVLSPEWLAPFDYKELELLLCGIADISVDDWKQYTSVSAVFTTTDALVLSWFWDAVANMTNAERAKLLQFATGSTHVPVQGFKGLTSTDGRLCPFSIKAIAYEPGLLPRSHACFNRIDLPVYPSRDELNAALQLLLQMDMTEFALV</sequence>
<evidence type="ECO:0000313" key="14">
    <source>
        <dbReference type="EMBL" id="EQC29298.1"/>
    </source>
</evidence>
<dbReference type="RefSeq" id="XP_008617272.1">
    <property type="nucleotide sequence ID" value="XM_008619050.1"/>
</dbReference>
<dbReference type="PROSITE" id="PS01358">
    <property type="entry name" value="ZF_RANBP2_1"/>
    <property type="match status" value="1"/>
</dbReference>
<evidence type="ECO:0000256" key="3">
    <source>
        <dbReference type="ARBA" id="ARBA00012485"/>
    </source>
</evidence>
<dbReference type="InterPro" id="IPR035983">
    <property type="entry name" value="Hect_E3_ubiquitin_ligase"/>
</dbReference>
<name>T0RAS3_SAPDV</name>
<dbReference type="OrthoDB" id="423283at2759"/>
<dbReference type="OMA" id="MQMGRHQ"/>
<dbReference type="PROSITE" id="PS50237">
    <property type="entry name" value="HECT"/>
    <property type="match status" value="1"/>
</dbReference>
<keyword evidence="15" id="KW-1185">Reference proteome</keyword>
<dbReference type="GeneID" id="19953694"/>
<dbReference type="AlphaFoldDB" id="T0RAS3"/>
<accession>T0RAS3</accession>
<keyword evidence="5" id="KW-0479">Metal-binding</keyword>
<dbReference type="SUPFAM" id="SSF56204">
    <property type="entry name" value="Hect, E3 ligase catalytic domain"/>
    <property type="match status" value="1"/>
</dbReference>
<dbReference type="VEuPathDB" id="FungiDB:SDRG_12967"/>
<dbReference type="InterPro" id="IPR050409">
    <property type="entry name" value="E3_ubiq-protein_ligase"/>
</dbReference>
<dbReference type="GO" id="GO:0006511">
    <property type="term" value="P:ubiquitin-dependent protein catabolic process"/>
    <property type="evidence" value="ECO:0007669"/>
    <property type="project" value="TreeGrafter"/>
</dbReference>
<reference evidence="14 15" key="1">
    <citation type="submission" date="2012-04" db="EMBL/GenBank/DDBJ databases">
        <title>The Genome Sequence of Saprolegnia declina VS20.</title>
        <authorList>
            <consortium name="The Broad Institute Genome Sequencing Platform"/>
            <person name="Russ C."/>
            <person name="Nusbaum C."/>
            <person name="Tyler B."/>
            <person name="van West P."/>
            <person name="Dieguez-Uribeondo J."/>
            <person name="de Bruijn I."/>
            <person name="Tripathy S."/>
            <person name="Jiang R."/>
            <person name="Young S.K."/>
            <person name="Zeng Q."/>
            <person name="Gargeya S."/>
            <person name="Fitzgerald M."/>
            <person name="Haas B."/>
            <person name="Abouelleil A."/>
            <person name="Alvarado L."/>
            <person name="Arachchi H.M."/>
            <person name="Berlin A."/>
            <person name="Chapman S.B."/>
            <person name="Goldberg J."/>
            <person name="Griggs A."/>
            <person name="Gujja S."/>
            <person name="Hansen M."/>
            <person name="Howarth C."/>
            <person name="Imamovic A."/>
            <person name="Larimer J."/>
            <person name="McCowen C."/>
            <person name="Montmayeur A."/>
            <person name="Murphy C."/>
            <person name="Neiman D."/>
            <person name="Pearson M."/>
            <person name="Priest M."/>
            <person name="Roberts A."/>
            <person name="Saif S."/>
            <person name="Shea T."/>
            <person name="Sisk P."/>
            <person name="Sykes S."/>
            <person name="Wortman J."/>
            <person name="Nusbaum C."/>
            <person name="Birren B."/>
        </authorList>
    </citation>
    <scope>NUCLEOTIDE SEQUENCE [LARGE SCALE GENOMIC DNA]</scope>
    <source>
        <strain evidence="14 15">VS20</strain>
    </source>
</reference>
<dbReference type="Gene3D" id="3.90.1750.10">
    <property type="entry name" value="Hect, E3 ligase catalytic domains"/>
    <property type="match status" value="1"/>
</dbReference>
<evidence type="ECO:0000256" key="7">
    <source>
        <dbReference type="ARBA" id="ARBA00022786"/>
    </source>
</evidence>
<dbReference type="STRING" id="1156394.T0RAS3"/>
<dbReference type="Pfam" id="PF00632">
    <property type="entry name" value="HECT"/>
    <property type="match status" value="1"/>
</dbReference>
<feature type="domain" description="HECT" evidence="13">
    <location>
        <begin position="237"/>
        <end position="570"/>
    </location>
</feature>
<gene>
    <name evidence="14" type="ORF">SDRG_12967</name>
</gene>
<dbReference type="GO" id="GO:0008270">
    <property type="term" value="F:zinc ion binding"/>
    <property type="evidence" value="ECO:0007669"/>
    <property type="project" value="UniProtKB-KW"/>
</dbReference>
<dbReference type="Proteomes" id="UP000030762">
    <property type="component" value="Unassembled WGS sequence"/>
</dbReference>
<feature type="domain" description="RanBP2-type" evidence="12">
    <location>
        <begin position="66"/>
        <end position="95"/>
    </location>
</feature>
<dbReference type="InterPro" id="IPR001876">
    <property type="entry name" value="Znf_RanBP2"/>
</dbReference>
<keyword evidence="11" id="KW-1133">Transmembrane helix</keyword>
<evidence type="ECO:0000256" key="10">
    <source>
        <dbReference type="PROSITE-ProRule" id="PRU00322"/>
    </source>
</evidence>
<dbReference type="PROSITE" id="PS50199">
    <property type="entry name" value="ZF_RANBP2_2"/>
    <property type="match status" value="1"/>
</dbReference>
<evidence type="ECO:0000259" key="13">
    <source>
        <dbReference type="PROSITE" id="PS50237"/>
    </source>
</evidence>
<evidence type="ECO:0000256" key="4">
    <source>
        <dbReference type="ARBA" id="ARBA00022679"/>
    </source>
</evidence>
<evidence type="ECO:0000313" key="15">
    <source>
        <dbReference type="Proteomes" id="UP000030762"/>
    </source>
</evidence>
<dbReference type="FunFam" id="3.30.2410.10:FF:000009">
    <property type="entry name" value="Probable E3 ubiquitin-protein ligase HECTD2"/>
    <property type="match status" value="1"/>
</dbReference>
<evidence type="ECO:0000256" key="9">
    <source>
        <dbReference type="PROSITE-ProRule" id="PRU00104"/>
    </source>
</evidence>
<dbReference type="PANTHER" id="PTHR11254">
    <property type="entry name" value="HECT DOMAIN UBIQUITIN-PROTEIN LIGASE"/>
    <property type="match status" value="1"/>
</dbReference>
<feature type="active site" description="Glycyl thioester intermediate" evidence="9">
    <location>
        <position position="537"/>
    </location>
</feature>
<keyword evidence="8" id="KW-0862">Zinc</keyword>
<evidence type="ECO:0000256" key="2">
    <source>
        <dbReference type="ARBA" id="ARBA00004906"/>
    </source>
</evidence>
<dbReference type="PANTHER" id="PTHR11254:SF440">
    <property type="entry name" value="E3 UBIQUITIN-PROTEIN LIGASE NEDD-4"/>
    <property type="match status" value="1"/>
</dbReference>
<dbReference type="Gene3D" id="3.30.2410.10">
    <property type="entry name" value="Hect, E3 ligase catalytic domain"/>
    <property type="match status" value="1"/>
</dbReference>
<dbReference type="InParanoid" id="T0RAS3"/>
<keyword evidence="6 10" id="KW-0863">Zinc-finger</keyword>
<dbReference type="GO" id="GO:0005737">
    <property type="term" value="C:cytoplasm"/>
    <property type="evidence" value="ECO:0007669"/>
    <property type="project" value="TreeGrafter"/>
</dbReference>
<comment type="catalytic activity">
    <reaction evidence="1">
        <text>S-ubiquitinyl-[E2 ubiquitin-conjugating enzyme]-L-cysteine + [acceptor protein]-L-lysine = [E2 ubiquitin-conjugating enzyme]-L-cysteine + N(6)-ubiquitinyl-[acceptor protein]-L-lysine.</text>
        <dbReference type="EC" id="2.3.2.26"/>
    </reaction>
</comment>
<comment type="pathway">
    <text evidence="2">Protein modification; protein ubiquitination.</text>
</comment>
<dbReference type="GO" id="GO:0061630">
    <property type="term" value="F:ubiquitin protein ligase activity"/>
    <property type="evidence" value="ECO:0007669"/>
    <property type="project" value="UniProtKB-EC"/>
</dbReference>
<evidence type="ECO:0000256" key="6">
    <source>
        <dbReference type="ARBA" id="ARBA00022771"/>
    </source>
</evidence>
<feature type="transmembrane region" description="Helical" evidence="11">
    <location>
        <begin position="6"/>
        <end position="27"/>
    </location>
</feature>
<dbReference type="GO" id="GO:0016567">
    <property type="term" value="P:protein ubiquitination"/>
    <property type="evidence" value="ECO:0007669"/>
    <property type="project" value="TreeGrafter"/>
</dbReference>
<evidence type="ECO:0000256" key="11">
    <source>
        <dbReference type="SAM" id="Phobius"/>
    </source>
</evidence>
<protein>
    <recommendedName>
        <fullName evidence="3">HECT-type E3 ubiquitin transferase</fullName>
        <ecNumber evidence="3">2.3.2.26</ecNumber>
    </recommendedName>
</protein>
<dbReference type="InterPro" id="IPR000569">
    <property type="entry name" value="HECT_dom"/>
</dbReference>
<dbReference type="eggNOG" id="KOG0940">
    <property type="taxonomic scope" value="Eukaryota"/>
</dbReference>
<evidence type="ECO:0000256" key="5">
    <source>
        <dbReference type="ARBA" id="ARBA00022723"/>
    </source>
</evidence>
<dbReference type="Gene3D" id="3.30.2160.10">
    <property type="entry name" value="Hect, E3 ligase catalytic domain"/>
    <property type="match status" value="1"/>
</dbReference>
<proteinExistence type="predicted"/>
<organism evidence="14 15">
    <name type="scientific">Saprolegnia diclina (strain VS20)</name>
    <dbReference type="NCBI Taxonomy" id="1156394"/>
    <lineage>
        <taxon>Eukaryota</taxon>
        <taxon>Sar</taxon>
        <taxon>Stramenopiles</taxon>
        <taxon>Oomycota</taxon>
        <taxon>Saprolegniomycetes</taxon>
        <taxon>Saprolegniales</taxon>
        <taxon>Saprolegniaceae</taxon>
        <taxon>Saprolegnia</taxon>
    </lineage>
</organism>
<keyword evidence="4" id="KW-0808">Transferase</keyword>
<evidence type="ECO:0000256" key="1">
    <source>
        <dbReference type="ARBA" id="ARBA00000885"/>
    </source>
</evidence>
<keyword evidence="11" id="KW-0472">Membrane</keyword>